<evidence type="ECO:0000313" key="3">
    <source>
        <dbReference type="EMBL" id="OHV15252.1"/>
    </source>
</evidence>
<reference evidence="3 4" key="1">
    <citation type="submission" date="2016-10" db="EMBL/GenBank/DDBJ databases">
        <title>Draft genome sequence of Methylobacterium extorquens CP3, a seed endophyte of Crotalaria pumila with plant growth-promoting and metal tolerance properties.</title>
        <authorList>
            <person name="Sanchez-Lopez A.S."/>
            <person name="Van Hamme J.D."/>
            <person name="Thijs S."/>
            <person name="Mcammond B.M."/>
            <person name="Stevens V."/>
            <person name="Gonzalez-Chavez M.D.C."/>
            <person name="Vangronsveld J."/>
        </authorList>
    </citation>
    <scope>NUCLEOTIDE SEQUENCE [LARGE SCALE GENOMIC DNA]</scope>
    <source>
        <strain evidence="3 4">CP3</strain>
    </source>
</reference>
<dbReference type="GO" id="GO:0048511">
    <property type="term" value="P:rhythmic process"/>
    <property type="evidence" value="ECO:0007669"/>
    <property type="project" value="InterPro"/>
</dbReference>
<dbReference type="Gene3D" id="3.40.30.10">
    <property type="entry name" value="Glutaredoxin"/>
    <property type="match status" value="1"/>
</dbReference>
<sequence length="135" mass="14550">MSGPEPTEDGLDAEAAGQVNEGTVDEGTVDEGHYHLRLYVAGQTAKSLTAMANLKRFCEEHLAGHYDIEVIDLMKNPQLAAGDQILAIPTLVRRLPAPLKRIIGDLSNTEKVLVGLDIRPQNLAEKKPAAKVDGI</sequence>
<feature type="region of interest" description="Disordered" evidence="1">
    <location>
        <begin position="1"/>
        <end position="26"/>
    </location>
</feature>
<feature type="domain" description="KaiB" evidence="2">
    <location>
        <begin position="37"/>
        <end position="118"/>
    </location>
</feature>
<name>A0A1S1P3V7_METEX</name>
<dbReference type="EMBL" id="MNAO01000308">
    <property type="protein sequence ID" value="OHV15252.1"/>
    <property type="molecule type" value="Genomic_DNA"/>
</dbReference>
<dbReference type="PANTHER" id="PTHR41709:SF2">
    <property type="entry name" value="CIRCADIAN CLOCK PROTEIN KAIB2"/>
    <property type="match status" value="1"/>
</dbReference>
<feature type="compositionally biased region" description="Acidic residues" evidence="1">
    <location>
        <begin position="1"/>
        <end position="12"/>
    </location>
</feature>
<dbReference type="InterPro" id="IPR039022">
    <property type="entry name" value="KaiB-like"/>
</dbReference>
<dbReference type="SUPFAM" id="SSF52833">
    <property type="entry name" value="Thioredoxin-like"/>
    <property type="match status" value="1"/>
</dbReference>
<dbReference type="InterPro" id="IPR011649">
    <property type="entry name" value="KaiB_domain"/>
</dbReference>
<organism evidence="3 4">
    <name type="scientific">Methylorubrum extorquens</name>
    <name type="common">Methylobacterium dichloromethanicum</name>
    <name type="synonym">Methylobacterium extorquens</name>
    <dbReference type="NCBI Taxonomy" id="408"/>
    <lineage>
        <taxon>Bacteria</taxon>
        <taxon>Pseudomonadati</taxon>
        <taxon>Pseudomonadota</taxon>
        <taxon>Alphaproteobacteria</taxon>
        <taxon>Hyphomicrobiales</taxon>
        <taxon>Methylobacteriaceae</taxon>
        <taxon>Methylorubrum</taxon>
    </lineage>
</organism>
<dbReference type="InterPro" id="IPR036249">
    <property type="entry name" value="Thioredoxin-like_sf"/>
</dbReference>
<dbReference type="CDD" id="cd02978">
    <property type="entry name" value="KaiB_like"/>
    <property type="match status" value="1"/>
</dbReference>
<evidence type="ECO:0000259" key="2">
    <source>
        <dbReference type="SMART" id="SM01248"/>
    </source>
</evidence>
<evidence type="ECO:0000313" key="4">
    <source>
        <dbReference type="Proteomes" id="UP000180215"/>
    </source>
</evidence>
<accession>A0A1S1P3V7</accession>
<proteinExistence type="predicted"/>
<gene>
    <name evidence="3" type="ORF">BK022_20375</name>
</gene>
<dbReference type="Proteomes" id="UP000180215">
    <property type="component" value="Unassembled WGS sequence"/>
</dbReference>
<evidence type="ECO:0000256" key="1">
    <source>
        <dbReference type="SAM" id="MobiDB-lite"/>
    </source>
</evidence>
<comment type="caution">
    <text evidence="3">The sequence shown here is derived from an EMBL/GenBank/DDBJ whole genome shotgun (WGS) entry which is preliminary data.</text>
</comment>
<dbReference type="Pfam" id="PF07689">
    <property type="entry name" value="KaiB"/>
    <property type="match status" value="1"/>
</dbReference>
<dbReference type="AlphaFoldDB" id="A0A1S1P3V7"/>
<protein>
    <submittedName>
        <fullName evidence="3">Circadian clock protein KaiB</fullName>
    </submittedName>
</protein>
<dbReference type="SMART" id="SM01248">
    <property type="entry name" value="KaiB"/>
    <property type="match status" value="1"/>
</dbReference>
<dbReference type="PANTHER" id="PTHR41709">
    <property type="entry name" value="KAIB-LIKE PROTEIN 1"/>
    <property type="match status" value="1"/>
</dbReference>